<feature type="zinc finger region" description="C3H1-type" evidence="9">
    <location>
        <begin position="1"/>
        <end position="28"/>
    </location>
</feature>
<dbReference type="Pfam" id="PF20173">
    <property type="entry name" value="ZnF_RZ-type"/>
    <property type="match status" value="1"/>
</dbReference>
<feature type="compositionally biased region" description="Low complexity" evidence="10">
    <location>
        <begin position="71"/>
        <end position="82"/>
    </location>
</feature>
<evidence type="ECO:0000256" key="10">
    <source>
        <dbReference type="SAM" id="MobiDB-lite"/>
    </source>
</evidence>
<feature type="zinc finger region" description="C3H1-type" evidence="9">
    <location>
        <begin position="32"/>
        <end position="55"/>
    </location>
</feature>
<dbReference type="GO" id="GO:0031380">
    <property type="term" value="C:nuclear RNA-directed RNA polymerase complex"/>
    <property type="evidence" value="ECO:0007669"/>
    <property type="project" value="TreeGrafter"/>
</dbReference>
<organism evidence="13 14">
    <name type="scientific">Orbilia blumenaviensis</name>
    <dbReference type="NCBI Taxonomy" id="1796055"/>
    <lineage>
        <taxon>Eukaryota</taxon>
        <taxon>Fungi</taxon>
        <taxon>Dikarya</taxon>
        <taxon>Ascomycota</taxon>
        <taxon>Pezizomycotina</taxon>
        <taxon>Orbiliomycetes</taxon>
        <taxon>Orbiliales</taxon>
        <taxon>Orbiliaceae</taxon>
        <taxon>Orbilia</taxon>
    </lineage>
</organism>
<evidence type="ECO:0008006" key="15">
    <source>
        <dbReference type="Google" id="ProtNLM"/>
    </source>
</evidence>
<keyword evidence="6" id="KW-0547">Nucleotide-binding</keyword>
<dbReference type="GO" id="GO:0008270">
    <property type="term" value="F:zinc ion binding"/>
    <property type="evidence" value="ECO:0007669"/>
    <property type="project" value="UniProtKB-KW"/>
</dbReference>
<evidence type="ECO:0000259" key="12">
    <source>
        <dbReference type="PROSITE" id="PS51981"/>
    </source>
</evidence>
<name>A0AAV9U9Y7_9PEZI</name>
<dbReference type="CDD" id="cd17936">
    <property type="entry name" value="EEXXEc_NFX1"/>
    <property type="match status" value="1"/>
</dbReference>
<keyword evidence="8" id="KW-0391">Immunity</keyword>
<dbReference type="Pfam" id="PF13087">
    <property type="entry name" value="AAA_12"/>
    <property type="match status" value="1"/>
</dbReference>
<dbReference type="Proteomes" id="UP001373714">
    <property type="component" value="Unassembled WGS sequence"/>
</dbReference>
<dbReference type="PANTHER" id="PTHR10887:SF445">
    <property type="entry name" value="NFX1-TYPE ZINC FINGER-CONTAINING PROTEIN 1"/>
    <property type="match status" value="1"/>
</dbReference>
<dbReference type="InterPro" id="IPR047187">
    <property type="entry name" value="SF1_C_Upf1"/>
</dbReference>
<evidence type="ECO:0000256" key="3">
    <source>
        <dbReference type="ARBA" id="ARBA00022723"/>
    </source>
</evidence>
<feature type="domain" description="C3H1-type" evidence="11">
    <location>
        <begin position="32"/>
        <end position="55"/>
    </location>
</feature>
<dbReference type="SMART" id="SM00356">
    <property type="entry name" value="ZnF_C3H1"/>
    <property type="match status" value="2"/>
</dbReference>
<sequence length="2010" mass="225479">MSSPRICFQWRKGNCRRGPKCKYAHQENLAEACRDFQRNKNCRRGDNCTYGHFTVSTSRRSSGAQALAGRSTIPSTTQSSSQNTIAASLTQATTTASSTVPTTLESWKRICRNRGTYSPIQMKTFLEGALVLITSKDIGTAQEVIKGLADENNLKHIQQLLEADFTYDGTSEELNFVGHIIPFLKVVTNHEFQTSIVIERYAGTIYNVIYGVSGTRGVQFFERVLSRSRTLMTNNPDDYLETFPMIISALKHTIQLNSSAMVQEGVKKVAREALTQANEQNLLVNPEMRPLHQNFKIINEQLALGEQIPSLIPTKPKSNEVNSIFSSFASWLAGGSKGIAHPTLHPAIQAVTRLPGTLSELGPRHDNDHASITDIHILPTPQEIRSTEAEYLPRFGGEITHLDRNQKLLDTQFRLLREDSIGCLREALRQVIENRGNLAALRGPRRKNDGVKRYFTAGVAVLIHQNVQVEYISLSPRHGLKIGITFDQPIPFTSNQERREWWGNEDVLSFSSLVCILNEENEAVFFTVADRYVTQRDISERDRDEIDEDSNQTVLTLADDQKRAGITICFANVVRETDVVWLSKLLTSSAYSSKIDLVEFPKTLLASFRPILQGLQKRFDNTQGIPFIDWLAPDPSLDYQPCADDGSKVQVKPPVYASRPGFFFDLSSIFTTRPATPVRLYPAANDFDMQNLLENTSLDEGQAQSLVKALSREVGLIQGPPGTGKSFVGTKIVKVLLANKTKANLGPVVCVCYTNHALDQFLEHLLDIKIGNIVRLGSRSKSERLEKCLLKNLVRSTDNTKVENSEMWETRSTIRTLVSEAADYCRVLLHPESDVTFRTHIQDNYPHFFKALFVEDVDDEGFIVQHGNGKQKPFQVWKRKARLGTINRSVRSILNTTENPWTSLTPFEINAVLTFWRGEIRQNAIAGLADVAEQHRVANEKLSTLRKERDRRLLQAADIIGVTTSGLAAHADMLERVDAKVLFCEEAGEILEAHTITALIPSIVHMILIGDHEQLRPHVANYDLSTESKKGQAYNLDVSLFERLVRQPYGNVPLKFPIASLNTQRRMHTSIADLIRLKTYPGLLDKVPDYPSIPGMKKRLFWMNHMHMDSKGDAVKATTSYTNDFEQEMVLSLVTHLLHQGVFKEKQIAVLTPYLGQMSKLRRILGNTLDIVVGSRDQQALDEAAEFLEEEEKQEEAPPPSDVVRKSSLAAAVRIATIDNFQGEEADVVIISLVRSNKDHQCGFLKTSNRINVLLSRAKWGMYIIGDANTAGSVPMWADVINQMNINGCLGDTLELQCDRHSDVTIHVACKDDFNRFSPEGGCDRRCEWRLKCGHACISKCHSSALHKLTICFEPCPRQLVGCDHPCTSKCGQPCGPCTAPIRGVLLKCGHTVTQMRCSQYQKLSEYFCRARVQKKVPGCNHEVTVECGRDIHSANFNCPSVCGADLNCGHSCKNRCMDCRKPSKNNRQVITVDHGKCSQKCGRPFNTCSHSCEQLCHDGEDCSSCKRKCEIRCAHSKCDGNCRDPCQPCAEQCILGCEHQKCLMPCGVSCNILPCDKVCSKLLECGHQCPSLCGEKCPDKKFCRECGSDEVKDFVVDMLMFETYRNSKDEPIVFLPCGHYYTVSTFDGVAHMKDFFEFDDTTDWKITGRYLQEKSAPEIPKCPGCRAPYTTSARYNEVVKKSQLQNCIRQFTLASHSTLVALIQKVNSLQDELEKTRDSFVPTTDLGKRYADSVKLAKEISKYNTNVTKEEQPYHRVYELTVLACRNHGISVEDYNPSVVQYRFGIEGAYQELRVALSRVCDMDIIAARISTAQELKKRLWQRIVVITASAAEKCLELVETCKERKNQLIEVQARIAFAKFLTMHTKHRDEIQTDKEKLSDSKVAGIKAYAIEDLEGCLEICNVVPSCKNLIPEIKETIRSIKGGTFYSAVTNKEMREIYDAMTREFGGTGHWYVCPNGHQFTVGECGQPMRVGVCNECGAQIGGQSHVPVAGVSRDTNLDARMRQMTI</sequence>
<dbReference type="SUPFAM" id="SSF52540">
    <property type="entry name" value="P-loop containing nucleoside triphosphate hydrolases"/>
    <property type="match status" value="1"/>
</dbReference>
<keyword evidence="6" id="KW-0378">Hydrolase</keyword>
<evidence type="ECO:0000256" key="8">
    <source>
        <dbReference type="ARBA" id="ARBA00022859"/>
    </source>
</evidence>
<evidence type="ECO:0000259" key="11">
    <source>
        <dbReference type="PROSITE" id="PS50103"/>
    </source>
</evidence>
<dbReference type="PROSITE" id="PS51981">
    <property type="entry name" value="ZF_RZ"/>
    <property type="match status" value="1"/>
</dbReference>
<keyword evidence="5 9" id="KW-0863">Zinc-finger</keyword>
<dbReference type="InterPro" id="IPR046439">
    <property type="entry name" value="ZF_RZ_dom"/>
</dbReference>
<reference evidence="13 14" key="1">
    <citation type="submission" date="2019-10" db="EMBL/GenBank/DDBJ databases">
        <authorList>
            <person name="Palmer J.M."/>
        </authorList>
    </citation>
    <scope>NUCLEOTIDE SEQUENCE [LARGE SCALE GENOMIC DNA]</scope>
    <source>
        <strain evidence="13 14">TWF730</strain>
    </source>
</reference>
<dbReference type="Pfam" id="PF13086">
    <property type="entry name" value="AAA_11"/>
    <property type="match status" value="1"/>
</dbReference>
<feature type="domain" description="C3H1-type" evidence="11">
    <location>
        <begin position="1"/>
        <end position="28"/>
    </location>
</feature>
<evidence type="ECO:0000256" key="1">
    <source>
        <dbReference type="ARBA" id="ARBA00004496"/>
    </source>
</evidence>
<evidence type="ECO:0000256" key="9">
    <source>
        <dbReference type="PROSITE-ProRule" id="PRU00723"/>
    </source>
</evidence>
<dbReference type="GO" id="GO:0031048">
    <property type="term" value="P:regulatory ncRNA-mediated heterochromatin formation"/>
    <property type="evidence" value="ECO:0007669"/>
    <property type="project" value="TreeGrafter"/>
</dbReference>
<dbReference type="EMBL" id="JAVHNS010000013">
    <property type="protein sequence ID" value="KAK6337594.1"/>
    <property type="molecule type" value="Genomic_DNA"/>
</dbReference>
<proteinExistence type="predicted"/>
<dbReference type="InterPro" id="IPR041677">
    <property type="entry name" value="DNA2/NAM7_AAA_11"/>
</dbReference>
<dbReference type="CDD" id="cd18808">
    <property type="entry name" value="SF1_C_Upf1"/>
    <property type="match status" value="1"/>
</dbReference>
<keyword evidence="6" id="KW-0347">Helicase</keyword>
<keyword evidence="4" id="KW-0677">Repeat</keyword>
<keyword evidence="3 9" id="KW-0479">Metal-binding</keyword>
<dbReference type="GO" id="GO:0004386">
    <property type="term" value="F:helicase activity"/>
    <property type="evidence" value="ECO:0007669"/>
    <property type="project" value="InterPro"/>
</dbReference>
<feature type="domain" description="RZ-type" evidence="12">
    <location>
        <begin position="1932"/>
        <end position="2007"/>
    </location>
</feature>
<dbReference type="InterPro" id="IPR000571">
    <property type="entry name" value="Znf_CCCH"/>
</dbReference>
<comment type="subcellular location">
    <subcellularLocation>
        <location evidence="1">Cytoplasm</location>
    </subcellularLocation>
</comment>
<dbReference type="InterPro" id="IPR000967">
    <property type="entry name" value="Znf_NFX1"/>
</dbReference>
<evidence type="ECO:0000313" key="14">
    <source>
        <dbReference type="Proteomes" id="UP001373714"/>
    </source>
</evidence>
<comment type="caution">
    <text evidence="13">The sequence shown here is derived from an EMBL/GenBank/DDBJ whole genome shotgun (WGS) entry which is preliminary data.</text>
</comment>
<feature type="region of interest" description="Disordered" evidence="10">
    <location>
        <begin position="61"/>
        <end position="82"/>
    </location>
</feature>
<keyword evidence="2" id="KW-0963">Cytoplasm</keyword>
<protein>
    <recommendedName>
        <fullName evidence="15">NFX1-type zinc finger-containing protein 1</fullName>
    </recommendedName>
</protein>
<evidence type="ECO:0000256" key="7">
    <source>
        <dbReference type="ARBA" id="ARBA00022833"/>
    </source>
</evidence>
<evidence type="ECO:0000256" key="4">
    <source>
        <dbReference type="ARBA" id="ARBA00022737"/>
    </source>
</evidence>
<gene>
    <name evidence="13" type="ORF">TWF730_002989</name>
</gene>
<keyword evidence="14" id="KW-1185">Reference proteome</keyword>
<evidence type="ECO:0000256" key="6">
    <source>
        <dbReference type="ARBA" id="ARBA00022806"/>
    </source>
</evidence>
<evidence type="ECO:0000313" key="13">
    <source>
        <dbReference type="EMBL" id="KAK6337594.1"/>
    </source>
</evidence>
<dbReference type="PANTHER" id="PTHR10887">
    <property type="entry name" value="DNA2/NAM7 HELICASE FAMILY"/>
    <property type="match status" value="1"/>
</dbReference>
<evidence type="ECO:0000256" key="5">
    <source>
        <dbReference type="ARBA" id="ARBA00022771"/>
    </source>
</evidence>
<dbReference type="PROSITE" id="PS50103">
    <property type="entry name" value="ZF_C3H1"/>
    <property type="match status" value="2"/>
</dbReference>
<dbReference type="SMART" id="SM00438">
    <property type="entry name" value="ZnF_NFX"/>
    <property type="match status" value="4"/>
</dbReference>
<dbReference type="GO" id="GO:0005737">
    <property type="term" value="C:cytoplasm"/>
    <property type="evidence" value="ECO:0007669"/>
    <property type="project" value="UniProtKB-SubCell"/>
</dbReference>
<dbReference type="InterPro" id="IPR027417">
    <property type="entry name" value="P-loop_NTPase"/>
</dbReference>
<keyword evidence="6" id="KW-0067">ATP-binding</keyword>
<dbReference type="CDD" id="cd06008">
    <property type="entry name" value="NF-X1-zinc-finger"/>
    <property type="match status" value="1"/>
</dbReference>
<evidence type="ECO:0000256" key="2">
    <source>
        <dbReference type="ARBA" id="ARBA00022490"/>
    </source>
</evidence>
<keyword evidence="7 9" id="KW-0862">Zinc</keyword>
<dbReference type="GO" id="GO:0002376">
    <property type="term" value="P:immune system process"/>
    <property type="evidence" value="ECO:0007669"/>
    <property type="project" value="UniProtKB-KW"/>
</dbReference>
<dbReference type="InterPro" id="IPR045055">
    <property type="entry name" value="DNA2/NAM7-like"/>
</dbReference>
<dbReference type="InterPro" id="IPR041679">
    <property type="entry name" value="DNA2/NAM7-like_C"/>
</dbReference>
<dbReference type="Gene3D" id="3.40.50.300">
    <property type="entry name" value="P-loop containing nucleotide triphosphate hydrolases"/>
    <property type="match status" value="2"/>
</dbReference>
<accession>A0AAV9U9Y7</accession>